<organism evidence="2 3">
    <name type="scientific">Aspergillus cavernicola</name>
    <dbReference type="NCBI Taxonomy" id="176166"/>
    <lineage>
        <taxon>Eukaryota</taxon>
        <taxon>Fungi</taxon>
        <taxon>Dikarya</taxon>
        <taxon>Ascomycota</taxon>
        <taxon>Pezizomycotina</taxon>
        <taxon>Eurotiomycetes</taxon>
        <taxon>Eurotiomycetidae</taxon>
        <taxon>Eurotiales</taxon>
        <taxon>Aspergillaceae</taxon>
        <taxon>Aspergillus</taxon>
        <taxon>Aspergillus subgen. Nidulantes</taxon>
    </lineage>
</organism>
<sequence length="278" mass="29528">MVNVSFCAQTSFKIVDKLDVVNFLTDAKLQQPCDTLNLNYEGAEELVARMKQFWLEIPGLTTTSTVLIKLREVLVSSATCVELHHAREFTTYVIAGFDDYPDQDAATIVKAANMGRGSDNSCALYANKNKQISALVAEIEWLKCIKAAIIEQVACPPSPTPSHHDRLNPVQWTLGSRVRNARGLLSGAPCCGRFPCAWIIGLFSPALETTPADPAASIGPFSYSSSSSVSSSRPVSMPTAIGGAKPIGSSGPGSSPVTLAAPAKATSRFSAHSSPIGR</sequence>
<feature type="compositionally biased region" description="Low complexity" evidence="1">
    <location>
        <begin position="225"/>
        <end position="256"/>
    </location>
</feature>
<dbReference type="EMBL" id="JBFXLS010000007">
    <property type="protein sequence ID" value="KAL2832164.1"/>
    <property type="molecule type" value="Genomic_DNA"/>
</dbReference>
<reference evidence="2 3" key="1">
    <citation type="submission" date="2024-07" db="EMBL/GenBank/DDBJ databases">
        <title>Section-level genome sequencing and comparative genomics of Aspergillus sections Usti and Cavernicolus.</title>
        <authorList>
            <consortium name="Lawrence Berkeley National Laboratory"/>
            <person name="Nybo J.L."/>
            <person name="Vesth T.C."/>
            <person name="Theobald S."/>
            <person name="Frisvad J.C."/>
            <person name="Larsen T.O."/>
            <person name="Kjaerboelling I."/>
            <person name="Rothschild-Mancinelli K."/>
            <person name="Lyhne E.K."/>
            <person name="Kogle M.E."/>
            <person name="Barry K."/>
            <person name="Clum A."/>
            <person name="Na H."/>
            <person name="Ledsgaard L."/>
            <person name="Lin J."/>
            <person name="Lipzen A."/>
            <person name="Kuo A."/>
            <person name="Riley R."/>
            <person name="Mondo S."/>
            <person name="LaButti K."/>
            <person name="Haridas S."/>
            <person name="Pangalinan J."/>
            <person name="Salamov A.A."/>
            <person name="Simmons B.A."/>
            <person name="Magnuson J.K."/>
            <person name="Chen J."/>
            <person name="Drula E."/>
            <person name="Henrissat B."/>
            <person name="Wiebenga A."/>
            <person name="Lubbers R.J."/>
            <person name="Gomes A.C."/>
            <person name="Makela M.R."/>
            <person name="Stajich J."/>
            <person name="Grigoriev I.V."/>
            <person name="Mortensen U.H."/>
            <person name="De vries R.P."/>
            <person name="Baker S.E."/>
            <person name="Andersen M.R."/>
        </authorList>
    </citation>
    <scope>NUCLEOTIDE SEQUENCE [LARGE SCALE GENOMIC DNA]</scope>
    <source>
        <strain evidence="2 3">CBS 600.67</strain>
    </source>
</reference>
<comment type="caution">
    <text evidence="2">The sequence shown here is derived from an EMBL/GenBank/DDBJ whole genome shotgun (WGS) entry which is preliminary data.</text>
</comment>
<protein>
    <recommendedName>
        <fullName evidence="4">GED domain-containing protein</fullName>
    </recommendedName>
</protein>
<dbReference type="Proteomes" id="UP001610335">
    <property type="component" value="Unassembled WGS sequence"/>
</dbReference>
<keyword evidence="3" id="KW-1185">Reference proteome</keyword>
<feature type="compositionally biased region" description="Polar residues" evidence="1">
    <location>
        <begin position="267"/>
        <end position="278"/>
    </location>
</feature>
<gene>
    <name evidence="2" type="ORF">BDW59DRAFT_157622</name>
</gene>
<proteinExistence type="predicted"/>
<feature type="region of interest" description="Disordered" evidence="1">
    <location>
        <begin position="225"/>
        <end position="278"/>
    </location>
</feature>
<evidence type="ECO:0000256" key="1">
    <source>
        <dbReference type="SAM" id="MobiDB-lite"/>
    </source>
</evidence>
<name>A0ABR4IWL2_9EURO</name>
<evidence type="ECO:0000313" key="3">
    <source>
        <dbReference type="Proteomes" id="UP001610335"/>
    </source>
</evidence>
<evidence type="ECO:0008006" key="4">
    <source>
        <dbReference type="Google" id="ProtNLM"/>
    </source>
</evidence>
<evidence type="ECO:0000313" key="2">
    <source>
        <dbReference type="EMBL" id="KAL2832164.1"/>
    </source>
</evidence>
<accession>A0ABR4IWL2</accession>